<name>A0ABT3EXQ7_9BACI</name>
<comment type="caution">
    <text evidence="2">The sequence shown here is derived from an EMBL/GenBank/DDBJ whole genome shotgun (WGS) entry which is preliminary data.</text>
</comment>
<keyword evidence="1" id="KW-0472">Membrane</keyword>
<evidence type="ECO:0000313" key="2">
    <source>
        <dbReference type="EMBL" id="MCW1241609.1"/>
    </source>
</evidence>
<sequence length="382" mass="43856">MDKTRYLEMLQMTKEFLKKNVPFITVGFLGKRIISIIIVLITSTVAYVTGYLFLWGYYFGGEKDQSLLSVAVNFVPIDNKVAFSVGFFYIVLIGIVVLFLISLLIEKPTLNSWVLIIIAVGLVNLTLVGFLADSVTLANYSKVLLFWILPFFMLFTIVYYYVWVKEVKLAILAVIYCISLYFNLFFIAQKYNLMWLEKVLIPGFVIFIFIIGIPLAIVAKSIGNKKKLLWLKIFLWCIAGFPLVLILACKMIENLITTIMILIGLLVIYILFLKLRAKFKQQKSKRSEGVLLIEKPITAFLYILAVFLILGVFLPYYLIKGGDYMHSIMKTNGYQKIEYTWGQETKCIEGTIISNRNDTYYISTTDRKLMILKTKDIIIGSN</sequence>
<feature type="transmembrane region" description="Helical" evidence="1">
    <location>
        <begin position="169"/>
        <end position="187"/>
    </location>
</feature>
<feature type="transmembrane region" description="Helical" evidence="1">
    <location>
        <begin position="144"/>
        <end position="162"/>
    </location>
</feature>
<feature type="transmembrane region" description="Helical" evidence="1">
    <location>
        <begin position="254"/>
        <end position="275"/>
    </location>
</feature>
<protein>
    <recommendedName>
        <fullName evidence="4">DUF2157 domain-containing protein</fullName>
    </recommendedName>
</protein>
<organism evidence="2 3">
    <name type="scientific">Bacillus pretiosus</name>
    <dbReference type="NCBI Taxonomy" id="2983392"/>
    <lineage>
        <taxon>Bacteria</taxon>
        <taxon>Bacillati</taxon>
        <taxon>Bacillota</taxon>
        <taxon>Bacilli</taxon>
        <taxon>Bacillales</taxon>
        <taxon>Bacillaceae</taxon>
        <taxon>Bacillus</taxon>
    </lineage>
</organism>
<accession>A0ABT3EXQ7</accession>
<feature type="transmembrane region" description="Helical" evidence="1">
    <location>
        <begin position="81"/>
        <end position="105"/>
    </location>
</feature>
<evidence type="ECO:0000256" key="1">
    <source>
        <dbReference type="SAM" id="Phobius"/>
    </source>
</evidence>
<feature type="transmembrane region" description="Helical" evidence="1">
    <location>
        <begin position="112"/>
        <end position="132"/>
    </location>
</feature>
<keyword evidence="1" id="KW-1133">Transmembrane helix</keyword>
<feature type="transmembrane region" description="Helical" evidence="1">
    <location>
        <begin position="199"/>
        <end position="217"/>
    </location>
</feature>
<keyword evidence="1" id="KW-0812">Transmembrane</keyword>
<feature type="transmembrane region" description="Helical" evidence="1">
    <location>
        <begin position="296"/>
        <end position="319"/>
    </location>
</feature>
<feature type="transmembrane region" description="Helical" evidence="1">
    <location>
        <begin position="33"/>
        <end position="58"/>
    </location>
</feature>
<dbReference type="Proteomes" id="UP001060566">
    <property type="component" value="Unassembled WGS sequence"/>
</dbReference>
<dbReference type="GeneID" id="301200466"/>
<dbReference type="RefSeq" id="WP_264462680.1">
    <property type="nucleotide sequence ID" value="NZ_JAOXJG010000022.1"/>
</dbReference>
<evidence type="ECO:0008006" key="4">
    <source>
        <dbReference type="Google" id="ProtNLM"/>
    </source>
</evidence>
<proteinExistence type="predicted"/>
<feature type="transmembrane region" description="Helical" evidence="1">
    <location>
        <begin position="229"/>
        <end position="248"/>
    </location>
</feature>
<reference evidence="2" key="1">
    <citation type="submission" date="2022-10" db="EMBL/GenBank/DDBJ databases">
        <title>De novo draft assembly of the Pseudomonas pretiosus genome isolated from the plants rhizorohere.</title>
        <authorList>
            <person name="Robas M."/>
            <person name="Fernandez V.M."/>
            <person name="Provanza A."/>
            <person name="Jimenez P.A."/>
        </authorList>
    </citation>
    <scope>NUCLEOTIDE SEQUENCE</scope>
    <source>
        <strain evidence="2">SAICEU11T</strain>
    </source>
</reference>
<dbReference type="EMBL" id="JAOXJG010000022">
    <property type="protein sequence ID" value="MCW1241609.1"/>
    <property type="molecule type" value="Genomic_DNA"/>
</dbReference>
<keyword evidence="3" id="KW-1185">Reference proteome</keyword>
<evidence type="ECO:0000313" key="3">
    <source>
        <dbReference type="Proteomes" id="UP001060566"/>
    </source>
</evidence>
<gene>
    <name evidence="2" type="ORF">NGM45_21540</name>
</gene>